<dbReference type="Proteomes" id="UP000507954">
    <property type="component" value="Unassembled WGS sequence"/>
</dbReference>
<dbReference type="AlphaFoldDB" id="A0A508X8M7"/>
<sequence length="65" mass="6811">MKACSTKVANCFRYGNKIGLSVATEGLQEALRQLRATAGEIAVQADRGGVGTVIRPYLEALTANG</sequence>
<organism evidence="1">
    <name type="scientific">Sinorhizobium medicae</name>
    <dbReference type="NCBI Taxonomy" id="110321"/>
    <lineage>
        <taxon>Bacteria</taxon>
        <taxon>Pseudomonadati</taxon>
        <taxon>Pseudomonadota</taxon>
        <taxon>Alphaproteobacteria</taxon>
        <taxon>Hyphomicrobiales</taxon>
        <taxon>Rhizobiaceae</taxon>
        <taxon>Sinorhizobium/Ensifer group</taxon>
        <taxon>Sinorhizobium</taxon>
    </lineage>
</organism>
<gene>
    <name evidence="1" type="ORF">EMEDMD4_970008</name>
</gene>
<protein>
    <submittedName>
        <fullName evidence="1">Transcriptional regulator</fullName>
    </submittedName>
</protein>
<dbReference type="EMBL" id="CABFNB010000169">
    <property type="protein sequence ID" value="VTZ66123.1"/>
    <property type="molecule type" value="Genomic_DNA"/>
</dbReference>
<proteinExistence type="predicted"/>
<accession>A0A508X8M7</accession>
<evidence type="ECO:0000313" key="1">
    <source>
        <dbReference type="EMBL" id="VTZ66123.1"/>
    </source>
</evidence>
<reference evidence="1" key="1">
    <citation type="submission" date="2019-06" db="EMBL/GenBank/DDBJ databases">
        <authorList>
            <person name="Le Quere A."/>
            <person name="Colella S."/>
        </authorList>
    </citation>
    <scope>NUCLEOTIDE SEQUENCE</scope>
    <source>
        <strain evidence="1">EmedicaeMD41</strain>
    </source>
</reference>
<name>A0A508X8M7_9HYPH</name>